<comment type="function">
    <text evidence="9 10">Involved in bacteriochlorophyll biosynthesis; introduces a magnesium ion into protoporphyrin IX to yield Mg-protoporphyrin IX.</text>
</comment>
<keyword evidence="7 10" id="KW-0149">Chlorophyll biosynthesis</keyword>
<dbReference type="Gene3D" id="1.10.8.80">
    <property type="entry name" value="Magnesium chelatase subunit I, C-Terminal domain"/>
    <property type="match status" value="1"/>
</dbReference>
<keyword evidence="5 10" id="KW-0547">Nucleotide-binding</keyword>
<protein>
    <recommendedName>
        <fullName evidence="10">Mg-protoporphyrin IX chelatase</fullName>
        <ecNumber evidence="10">6.6.1.1</ecNumber>
    </recommendedName>
</protein>
<evidence type="ECO:0000256" key="1">
    <source>
        <dbReference type="ARBA" id="ARBA00004800"/>
    </source>
</evidence>
<organism evidence="13 14">
    <name type="scientific">Chloracidobacterium sp. N</name>
    <dbReference type="NCBI Taxonomy" id="2821540"/>
    <lineage>
        <taxon>Bacteria</taxon>
        <taxon>Pseudomonadati</taxon>
        <taxon>Acidobacteriota</taxon>
        <taxon>Terriglobia</taxon>
        <taxon>Terriglobales</taxon>
        <taxon>Acidobacteriaceae</taxon>
        <taxon>Chloracidobacterium</taxon>
        <taxon>Chloracidobacterium aggregatum</taxon>
    </lineage>
</organism>
<evidence type="ECO:0000256" key="9">
    <source>
        <dbReference type="ARBA" id="ARBA00053551"/>
    </source>
</evidence>
<comment type="pathway">
    <text evidence="1 10">Porphyrin-containing compound metabolism; bacteriochlorophyll biosynthesis.</text>
</comment>
<accession>A0ABX8B4U5</accession>
<evidence type="ECO:0000259" key="12">
    <source>
        <dbReference type="SMART" id="SM00382"/>
    </source>
</evidence>
<dbReference type="Pfam" id="PF01078">
    <property type="entry name" value="Mg_chelatase"/>
    <property type="match status" value="1"/>
</dbReference>
<reference evidence="13 14" key="1">
    <citation type="submission" date="2021-03" db="EMBL/GenBank/DDBJ databases">
        <title>Genomic and phenotypic characterization of Chloracidobacterium isolates provides evidence for multiple species.</title>
        <authorList>
            <person name="Saini M.K."/>
            <person name="Costas A.M.G."/>
            <person name="Tank M."/>
            <person name="Bryant D.A."/>
        </authorList>
    </citation>
    <scope>NUCLEOTIDE SEQUENCE [LARGE SCALE GENOMIC DNA]</scope>
    <source>
        <strain evidence="13 14">N</strain>
    </source>
</reference>
<evidence type="ECO:0000256" key="3">
    <source>
        <dbReference type="ARBA" id="ARBA00022531"/>
    </source>
</evidence>
<keyword evidence="14" id="KW-1185">Reference proteome</keyword>
<evidence type="ECO:0000256" key="6">
    <source>
        <dbReference type="ARBA" id="ARBA00022840"/>
    </source>
</evidence>
<feature type="compositionally biased region" description="Low complexity" evidence="11">
    <location>
        <begin position="1"/>
        <end position="26"/>
    </location>
</feature>
<proteinExistence type="inferred from homology"/>
<keyword evidence="10" id="KW-0077">Bacteriochlorophyll biosynthesis</keyword>
<dbReference type="Gene3D" id="3.40.50.300">
    <property type="entry name" value="P-loop containing nucleotide triphosphate hydrolases"/>
    <property type="match status" value="1"/>
</dbReference>
<evidence type="ECO:0000313" key="13">
    <source>
        <dbReference type="EMBL" id="QUV94551.1"/>
    </source>
</evidence>
<dbReference type="RefSeq" id="WP_211422837.1">
    <property type="nucleotide sequence ID" value="NZ_CP072642.1"/>
</dbReference>
<evidence type="ECO:0000256" key="8">
    <source>
        <dbReference type="ARBA" id="ARBA00048693"/>
    </source>
</evidence>
<sequence length="390" mass="42527">MASSSTSAASAARAGTSQTARATNVKTTRKTRKGTSSDATAPQSLADAQPVFPFTAILGQEEMKRALLLNAVNPNIRGILVLGHRGTAKSTSIRALADVLPPIEFVAECPYRCPPDKSAGLCDTCRNAKPRAKLPTMVGRVPVVDLPLGATEDRLCGTLDIERALSQGQKAFEPGLLAKANRGFLYIDEVNLLEDHLVDVLLDSAAGGINIVEREGISIAHPARFTLIGSGNPEEGELRPQLLDRFGLMAEIRTITDIDTRIAIVKRRLAFERDPIGFRAEYEPAQQALRTRLVQARDRLDTLDVPDDILRFIARLCVALDVDGHRGEITLLNAALANAAFEGRAHVTRDDIRAVATLSLRHRLRKDPLDRTDGGEKIRWALEKLEKESQ</sequence>
<evidence type="ECO:0000313" key="14">
    <source>
        <dbReference type="Proteomes" id="UP000677668"/>
    </source>
</evidence>
<dbReference type="InterPro" id="IPR041628">
    <property type="entry name" value="ChlI/MoxR_AAA_lid"/>
</dbReference>
<dbReference type="InterPro" id="IPR027417">
    <property type="entry name" value="P-loop_NTPase"/>
</dbReference>
<keyword evidence="4 10" id="KW-0436">Ligase</keyword>
<dbReference type="InterPro" id="IPR011775">
    <property type="entry name" value="Mg_chelatase_ATPase-isu"/>
</dbReference>
<dbReference type="NCBIfam" id="TIGR02030">
    <property type="entry name" value="BchI-ChlI"/>
    <property type="match status" value="1"/>
</dbReference>
<evidence type="ECO:0000256" key="4">
    <source>
        <dbReference type="ARBA" id="ARBA00022598"/>
    </source>
</evidence>
<evidence type="ECO:0000256" key="7">
    <source>
        <dbReference type="ARBA" id="ARBA00023171"/>
    </source>
</evidence>
<dbReference type="GO" id="GO:0016851">
    <property type="term" value="F:magnesium chelatase activity"/>
    <property type="evidence" value="ECO:0007669"/>
    <property type="project" value="UniProtKB-EC"/>
</dbReference>
<feature type="domain" description="AAA+ ATPase" evidence="12">
    <location>
        <begin position="75"/>
        <end position="256"/>
    </location>
</feature>
<dbReference type="EMBL" id="CP072642">
    <property type="protein sequence ID" value="QUV94551.1"/>
    <property type="molecule type" value="Genomic_DNA"/>
</dbReference>
<evidence type="ECO:0000256" key="10">
    <source>
        <dbReference type="RuleBase" id="RU362087"/>
    </source>
</evidence>
<dbReference type="PANTHER" id="PTHR32039:SF9">
    <property type="entry name" value="MAGNESIUM-CHELATASE SUBUNIT CHLI-2, CHLOROPLASTIC"/>
    <property type="match status" value="1"/>
</dbReference>
<name>A0ABX8B4U5_9BACT</name>
<dbReference type="PANTHER" id="PTHR32039">
    <property type="entry name" value="MAGNESIUM-CHELATASE SUBUNIT CHLI"/>
    <property type="match status" value="1"/>
</dbReference>
<dbReference type="Pfam" id="PF17863">
    <property type="entry name" value="AAA_lid_2"/>
    <property type="match status" value="1"/>
</dbReference>
<dbReference type="InterPro" id="IPR000523">
    <property type="entry name" value="Mg_chelatse_chII-like_cat_dom"/>
</dbReference>
<dbReference type="InterPro" id="IPR003593">
    <property type="entry name" value="AAA+_ATPase"/>
</dbReference>
<dbReference type="Proteomes" id="UP000677668">
    <property type="component" value="Chromosome 1"/>
</dbReference>
<evidence type="ECO:0000256" key="2">
    <source>
        <dbReference type="ARBA" id="ARBA00005799"/>
    </source>
</evidence>
<evidence type="ECO:0000256" key="11">
    <source>
        <dbReference type="SAM" id="MobiDB-lite"/>
    </source>
</evidence>
<comment type="similarity">
    <text evidence="2 10">Belongs to the Mg-chelatase subunits D/I family.</text>
</comment>
<gene>
    <name evidence="13" type="primary">bchI</name>
    <name evidence="13" type="ORF">J8C05_03650</name>
</gene>
<keyword evidence="3 10" id="KW-0602">Photosynthesis</keyword>
<feature type="region of interest" description="Disordered" evidence="11">
    <location>
        <begin position="1"/>
        <end position="44"/>
    </location>
</feature>
<keyword evidence="6 10" id="KW-0067">ATP-binding</keyword>
<dbReference type="InterPro" id="IPR045006">
    <property type="entry name" value="CHLI-like"/>
</dbReference>
<dbReference type="SMART" id="SM00382">
    <property type="entry name" value="AAA"/>
    <property type="match status" value="1"/>
</dbReference>
<dbReference type="EC" id="6.6.1.1" evidence="10"/>
<comment type="catalytic activity">
    <reaction evidence="8 10">
        <text>protoporphyrin IX + Mg(2+) + ATP + H2O = Mg-protoporphyrin IX + ADP + phosphate + 3 H(+)</text>
        <dbReference type="Rhea" id="RHEA:13961"/>
        <dbReference type="ChEBI" id="CHEBI:15377"/>
        <dbReference type="ChEBI" id="CHEBI:15378"/>
        <dbReference type="ChEBI" id="CHEBI:18420"/>
        <dbReference type="ChEBI" id="CHEBI:30616"/>
        <dbReference type="ChEBI" id="CHEBI:43474"/>
        <dbReference type="ChEBI" id="CHEBI:57306"/>
        <dbReference type="ChEBI" id="CHEBI:60492"/>
        <dbReference type="ChEBI" id="CHEBI:456216"/>
        <dbReference type="EC" id="6.6.1.1"/>
    </reaction>
</comment>
<evidence type="ECO:0000256" key="5">
    <source>
        <dbReference type="ARBA" id="ARBA00022741"/>
    </source>
</evidence>
<dbReference type="SUPFAM" id="SSF52540">
    <property type="entry name" value="P-loop containing nucleoside triphosphate hydrolases"/>
    <property type="match status" value="1"/>
</dbReference>